<dbReference type="Proteomes" id="UP000029482">
    <property type="component" value="Chromosome"/>
</dbReference>
<organism evidence="6 7">
    <name type="scientific">Streptomyces glaucescens</name>
    <dbReference type="NCBI Taxonomy" id="1907"/>
    <lineage>
        <taxon>Bacteria</taxon>
        <taxon>Bacillati</taxon>
        <taxon>Actinomycetota</taxon>
        <taxon>Actinomycetes</taxon>
        <taxon>Kitasatosporales</taxon>
        <taxon>Streptomycetaceae</taxon>
        <taxon>Streptomyces</taxon>
    </lineage>
</organism>
<protein>
    <submittedName>
        <fullName evidence="6">Short-chain dehydrogenase/reductase SDR</fullName>
    </submittedName>
</protein>
<keyword evidence="7" id="KW-1185">Reference proteome</keyword>
<evidence type="ECO:0000313" key="6">
    <source>
        <dbReference type="EMBL" id="AIR99411.1"/>
    </source>
</evidence>
<feature type="domain" description="Ketoreductase" evidence="5">
    <location>
        <begin position="8"/>
        <end position="189"/>
    </location>
</feature>
<dbReference type="OrthoDB" id="7064009at2"/>
<evidence type="ECO:0000313" key="7">
    <source>
        <dbReference type="Proteomes" id="UP000029482"/>
    </source>
</evidence>
<dbReference type="CDD" id="cd05233">
    <property type="entry name" value="SDR_c"/>
    <property type="match status" value="1"/>
</dbReference>
<dbReference type="PANTHER" id="PTHR24321">
    <property type="entry name" value="DEHYDROGENASES, SHORT CHAIN"/>
    <property type="match status" value="1"/>
</dbReference>
<evidence type="ECO:0000256" key="1">
    <source>
        <dbReference type="ARBA" id="ARBA00006484"/>
    </source>
</evidence>
<accession>A0A089XC04</accession>
<dbReference type="GO" id="GO:0016491">
    <property type="term" value="F:oxidoreductase activity"/>
    <property type="evidence" value="ECO:0007669"/>
    <property type="project" value="UniProtKB-KW"/>
</dbReference>
<dbReference type="PRINTS" id="PR00080">
    <property type="entry name" value="SDRFAMILY"/>
</dbReference>
<dbReference type="STRING" id="1907.SGLAU_17240"/>
<dbReference type="eggNOG" id="COG1028">
    <property type="taxonomic scope" value="Bacteria"/>
</dbReference>
<comment type="similarity">
    <text evidence="1 4">Belongs to the short-chain dehydrogenases/reductases (SDR) family.</text>
</comment>
<dbReference type="InterPro" id="IPR036291">
    <property type="entry name" value="NAD(P)-bd_dom_sf"/>
</dbReference>
<keyword evidence="2" id="KW-0560">Oxidoreductase</keyword>
<dbReference type="Pfam" id="PF00106">
    <property type="entry name" value="adh_short"/>
    <property type="match status" value="1"/>
</dbReference>
<sequence>MSVRFDGQVVLVTGGGEGIGRAAAVAYARHGARVMVVGRHGERLDETVGLIRATGGTAEALVADLTEADGAARAVAGTTARYGALDVAFNNITERGSQQPVADICETVWGETLAANLTGVWRAMKQEIAHMEQAGGGVIVNTASNIGVQGMLPGLGAYAASTAAVSALTRTAAREYAAKGVRINAVSPCPLGRGASAEEIADTVVWLSSGAAAYIVGHDLVLDRKTSA</sequence>
<evidence type="ECO:0000256" key="2">
    <source>
        <dbReference type="ARBA" id="ARBA00023002"/>
    </source>
</evidence>
<dbReference type="RefSeq" id="WP_043502465.1">
    <property type="nucleotide sequence ID" value="NZ_CP009438.1"/>
</dbReference>
<dbReference type="HOGENOM" id="CLU_010194_1_0_11"/>
<dbReference type="KEGG" id="sgu:SGLAU_17240"/>
<dbReference type="SUPFAM" id="SSF51735">
    <property type="entry name" value="NAD(P)-binding Rossmann-fold domains"/>
    <property type="match status" value="1"/>
</dbReference>
<evidence type="ECO:0000256" key="3">
    <source>
        <dbReference type="ARBA" id="ARBA00023027"/>
    </source>
</evidence>
<dbReference type="InterPro" id="IPR002347">
    <property type="entry name" value="SDR_fam"/>
</dbReference>
<keyword evidence="3" id="KW-0520">NAD</keyword>
<reference evidence="7" key="1">
    <citation type="journal article" date="2015" name="J. Biotechnol.">
        <title>Complete genome sequence of the actinobacterium Streptomyces glaucescens GLA.O (DSM 40922) consisting of a linear chromosome and one linear plasmid.</title>
        <authorList>
            <person name="Ortseifen V."/>
            <person name="Winkler A."/>
            <person name="Albersmeier A."/>
            <person name="Wendler S."/>
            <person name="Puhler A."/>
            <person name="Kalinowski J."/>
            <person name="Ruckert C."/>
        </authorList>
    </citation>
    <scope>NUCLEOTIDE SEQUENCE [LARGE SCALE GENOMIC DNA]</scope>
    <source>
        <strain evidence="7">DSM 40922 / GLA O</strain>
    </source>
</reference>
<dbReference type="EMBL" id="CP009438">
    <property type="protein sequence ID" value="AIR99411.1"/>
    <property type="molecule type" value="Genomic_DNA"/>
</dbReference>
<evidence type="ECO:0000259" key="5">
    <source>
        <dbReference type="SMART" id="SM00822"/>
    </source>
</evidence>
<name>A0A089XC04_STRGA</name>
<dbReference type="Gene3D" id="3.40.50.720">
    <property type="entry name" value="NAD(P)-binding Rossmann-like Domain"/>
    <property type="match status" value="1"/>
</dbReference>
<dbReference type="PRINTS" id="PR00081">
    <property type="entry name" value="GDHRDH"/>
</dbReference>
<dbReference type="SMART" id="SM00822">
    <property type="entry name" value="PKS_KR"/>
    <property type="match status" value="1"/>
</dbReference>
<proteinExistence type="inferred from homology"/>
<dbReference type="InterPro" id="IPR057326">
    <property type="entry name" value="KR_dom"/>
</dbReference>
<dbReference type="AlphaFoldDB" id="A0A089XC04"/>
<evidence type="ECO:0000256" key="4">
    <source>
        <dbReference type="RuleBase" id="RU000363"/>
    </source>
</evidence>
<dbReference type="PANTHER" id="PTHR24321:SF8">
    <property type="entry name" value="ESTRADIOL 17-BETA-DEHYDROGENASE 8-RELATED"/>
    <property type="match status" value="1"/>
</dbReference>
<gene>
    <name evidence="6" type="ORF">SGLAU_17240</name>
</gene>